<dbReference type="InterPro" id="IPR032710">
    <property type="entry name" value="NTF2-like_dom_sf"/>
</dbReference>
<feature type="domain" description="SnoaL-like" evidence="1">
    <location>
        <begin position="9"/>
        <end position="101"/>
    </location>
</feature>
<dbReference type="Pfam" id="PF12680">
    <property type="entry name" value="SnoaL_2"/>
    <property type="match status" value="1"/>
</dbReference>
<evidence type="ECO:0000259" key="1">
    <source>
        <dbReference type="Pfam" id="PF12680"/>
    </source>
</evidence>
<dbReference type="Proteomes" id="UP000235330">
    <property type="component" value="Unassembled WGS sequence"/>
</dbReference>
<proteinExistence type="predicted"/>
<sequence length="127" mass="14516">MTPKQVVLGFWDAMRSNDFSKASEWLAEDFEGYWPQSSELTVGRDNFTAINAEYPANGVWEFTLNSIVCEGDTVVTDVSVTDSVLKDRVITFHTVDNGLIQKQTEFWPDSFEAPEWRSQWVKVVTNN</sequence>
<reference evidence="3" key="1">
    <citation type="submission" date="2016-07" db="EMBL/GenBank/DDBJ databases">
        <title>Nontailed viruses are major unrecognized killers of bacteria in the ocean.</title>
        <authorList>
            <person name="Kauffman K."/>
            <person name="Hussain F."/>
            <person name="Yang J."/>
            <person name="Arevalo P."/>
            <person name="Brown J."/>
            <person name="Cutler M."/>
            <person name="Kelly L."/>
            <person name="Polz M.F."/>
        </authorList>
    </citation>
    <scope>NUCLEOTIDE SEQUENCE [LARGE SCALE GENOMIC DNA]</scope>
    <source>
        <strain evidence="3">10N.261.55.E11</strain>
    </source>
</reference>
<dbReference type="RefSeq" id="WP_102515301.1">
    <property type="nucleotide sequence ID" value="NZ_CAWNSM010000006.1"/>
</dbReference>
<gene>
    <name evidence="2" type="ORF">BCU17_10875</name>
</gene>
<comment type="caution">
    <text evidence="2">The sequence shown here is derived from an EMBL/GenBank/DDBJ whole genome shotgun (WGS) entry which is preliminary data.</text>
</comment>
<dbReference type="Gene3D" id="3.10.450.50">
    <property type="match status" value="1"/>
</dbReference>
<evidence type="ECO:0000313" key="2">
    <source>
        <dbReference type="EMBL" id="PMJ70239.1"/>
    </source>
</evidence>
<dbReference type="AlphaFoldDB" id="A0A2N7FLQ7"/>
<accession>A0A2N7FLQ7</accession>
<organism evidence="2 3">
    <name type="scientific">Vibrio splendidus</name>
    <dbReference type="NCBI Taxonomy" id="29497"/>
    <lineage>
        <taxon>Bacteria</taxon>
        <taxon>Pseudomonadati</taxon>
        <taxon>Pseudomonadota</taxon>
        <taxon>Gammaproteobacteria</taxon>
        <taxon>Vibrionales</taxon>
        <taxon>Vibrionaceae</taxon>
        <taxon>Vibrio</taxon>
    </lineage>
</organism>
<protein>
    <submittedName>
        <fullName evidence="2">Polyketide cyclase</fullName>
    </submittedName>
</protein>
<dbReference type="InterPro" id="IPR037401">
    <property type="entry name" value="SnoaL-like"/>
</dbReference>
<evidence type="ECO:0000313" key="3">
    <source>
        <dbReference type="Proteomes" id="UP000235330"/>
    </source>
</evidence>
<name>A0A2N7FLQ7_VIBSP</name>
<dbReference type="SUPFAM" id="SSF54427">
    <property type="entry name" value="NTF2-like"/>
    <property type="match status" value="1"/>
</dbReference>
<dbReference type="EMBL" id="MCWU01000006">
    <property type="protein sequence ID" value="PMJ70239.1"/>
    <property type="molecule type" value="Genomic_DNA"/>
</dbReference>